<dbReference type="GO" id="GO:0043565">
    <property type="term" value="F:sequence-specific DNA binding"/>
    <property type="evidence" value="ECO:0007669"/>
    <property type="project" value="InterPro"/>
</dbReference>
<keyword evidence="5 15" id="KW-0808">Transferase</keyword>
<dbReference type="FunFam" id="1.10.10.10:FF:000214">
    <property type="entry name" value="Methylated-DNA--protein-cysteine methyltransferase"/>
    <property type="match status" value="1"/>
</dbReference>
<evidence type="ECO:0000256" key="13">
    <source>
        <dbReference type="PIRSR" id="PIRSR000409-3"/>
    </source>
</evidence>
<dbReference type="Gene3D" id="1.10.10.10">
    <property type="entry name" value="Winged helix-like DNA-binding domain superfamily/Winged helix DNA-binding domain"/>
    <property type="match status" value="1"/>
</dbReference>
<dbReference type="GO" id="GO:0006281">
    <property type="term" value="P:DNA repair"/>
    <property type="evidence" value="ECO:0007669"/>
    <property type="project" value="UniProtKB-KW"/>
</dbReference>
<evidence type="ECO:0000256" key="11">
    <source>
        <dbReference type="ARBA" id="ARBA00049348"/>
    </source>
</evidence>
<evidence type="ECO:0000256" key="2">
    <source>
        <dbReference type="ARBA" id="ARBA00008711"/>
    </source>
</evidence>
<dbReference type="SUPFAM" id="SSF53155">
    <property type="entry name" value="Methylated DNA-protein cysteine methyltransferase domain"/>
    <property type="match status" value="1"/>
</dbReference>
<keyword evidence="16" id="KW-1185">Reference proteome</keyword>
<keyword evidence="13" id="KW-0862">Zinc</keyword>
<dbReference type="InterPro" id="IPR036217">
    <property type="entry name" value="MethylDNA_cys_MeTrfase_DNAb"/>
</dbReference>
<dbReference type="SUPFAM" id="SSF46689">
    <property type="entry name" value="Homeodomain-like"/>
    <property type="match status" value="1"/>
</dbReference>
<comment type="catalytic activity">
    <reaction evidence="11">
        <text>a 6-O-methyl-2'-deoxyguanosine in DNA + L-cysteinyl-[protein] = S-methyl-L-cysteinyl-[protein] + a 2'-deoxyguanosine in DNA</text>
        <dbReference type="Rhea" id="RHEA:24000"/>
        <dbReference type="Rhea" id="RHEA-COMP:10131"/>
        <dbReference type="Rhea" id="RHEA-COMP:10132"/>
        <dbReference type="Rhea" id="RHEA-COMP:11367"/>
        <dbReference type="Rhea" id="RHEA-COMP:11368"/>
        <dbReference type="ChEBI" id="CHEBI:29950"/>
        <dbReference type="ChEBI" id="CHEBI:82612"/>
        <dbReference type="ChEBI" id="CHEBI:85445"/>
        <dbReference type="ChEBI" id="CHEBI:85448"/>
        <dbReference type="EC" id="2.1.1.63"/>
    </reaction>
</comment>
<accession>A0A850PGB2</accession>
<feature type="binding site" evidence="13">
    <location>
        <position position="75"/>
    </location>
    <ligand>
        <name>Zn(2+)</name>
        <dbReference type="ChEBI" id="CHEBI:29105"/>
    </ligand>
</feature>
<feature type="active site" description="Nucleophile; methyl group acceptor from either O6-methylguanine or O4-methylthymine" evidence="12">
    <location>
        <position position="324"/>
    </location>
</feature>
<protein>
    <recommendedName>
        <fullName evidence="3">methylated-DNA--[protein]-cysteine S-methyltransferase</fullName>
        <ecNumber evidence="3">2.1.1.63</ecNumber>
    </recommendedName>
</protein>
<dbReference type="GO" id="GO:0003908">
    <property type="term" value="F:methylated-DNA-[protein]-cysteine S-methyltransferase activity"/>
    <property type="evidence" value="ECO:0007669"/>
    <property type="project" value="UniProtKB-EC"/>
</dbReference>
<feature type="active site" description="Nucleophile; methyl group acceptor from methylphosphotriester" evidence="12">
    <location>
        <position position="41"/>
    </location>
</feature>
<evidence type="ECO:0000256" key="6">
    <source>
        <dbReference type="ARBA" id="ARBA00022763"/>
    </source>
</evidence>
<evidence type="ECO:0000256" key="8">
    <source>
        <dbReference type="ARBA" id="ARBA00023159"/>
    </source>
</evidence>
<dbReference type="PANTHER" id="PTHR10815:SF14">
    <property type="entry name" value="BIFUNCTIONAL TRANSCRIPTIONAL ACTIVATOR_DNA REPAIR ENZYME ADA"/>
    <property type="match status" value="1"/>
</dbReference>
<dbReference type="EMBL" id="JABXXR010000031">
    <property type="protein sequence ID" value="NVN40201.1"/>
    <property type="molecule type" value="Genomic_DNA"/>
</dbReference>
<evidence type="ECO:0000256" key="4">
    <source>
        <dbReference type="ARBA" id="ARBA00022603"/>
    </source>
</evidence>
<dbReference type="Pfam" id="PF12833">
    <property type="entry name" value="HTH_18"/>
    <property type="match status" value="1"/>
</dbReference>
<keyword evidence="4 15" id="KW-0489">Methyltransferase</keyword>
<keyword evidence="13" id="KW-0479">Metal-binding</keyword>
<gene>
    <name evidence="15" type="primary">ada</name>
    <name evidence="15" type="ORF">HUK82_06425</name>
</gene>
<dbReference type="SUPFAM" id="SSF46767">
    <property type="entry name" value="Methylated DNA-protein cysteine methyltransferase, C-terminal domain"/>
    <property type="match status" value="1"/>
</dbReference>
<evidence type="ECO:0000256" key="12">
    <source>
        <dbReference type="PIRSR" id="PIRSR000409-1"/>
    </source>
</evidence>
<feature type="binding site" evidence="13">
    <location>
        <position position="41"/>
    </location>
    <ligand>
        <name>Zn(2+)</name>
        <dbReference type="ChEBI" id="CHEBI:29105"/>
    </ligand>
</feature>
<dbReference type="Proteomes" id="UP000585665">
    <property type="component" value="Unassembled WGS sequence"/>
</dbReference>
<dbReference type="Gene3D" id="1.10.10.60">
    <property type="entry name" value="Homeodomain-like"/>
    <property type="match status" value="1"/>
</dbReference>
<evidence type="ECO:0000256" key="1">
    <source>
        <dbReference type="ARBA" id="ARBA00001286"/>
    </source>
</evidence>
<dbReference type="InterPro" id="IPR035451">
    <property type="entry name" value="Ada-like_dom_sf"/>
</dbReference>
<dbReference type="Pfam" id="PF02805">
    <property type="entry name" value="Ada_Zn_binding"/>
    <property type="match status" value="1"/>
</dbReference>
<dbReference type="InterPro" id="IPR001497">
    <property type="entry name" value="MethylDNA_cys_MeTrfase_AS"/>
</dbReference>
<dbReference type="InterPro" id="IPR016221">
    <property type="entry name" value="Bifunct_regulatory_prot_Ada"/>
</dbReference>
<dbReference type="SMART" id="SM00342">
    <property type="entry name" value="HTH_ARAC"/>
    <property type="match status" value="1"/>
</dbReference>
<dbReference type="InterPro" id="IPR004026">
    <property type="entry name" value="Ada_DNA_repair_Zn-bd"/>
</dbReference>
<organism evidence="15 16">
    <name type="scientific">Ameyamaea chiangmaiensis</name>
    <dbReference type="NCBI Taxonomy" id="442969"/>
    <lineage>
        <taxon>Bacteria</taxon>
        <taxon>Pseudomonadati</taxon>
        <taxon>Pseudomonadota</taxon>
        <taxon>Alphaproteobacteria</taxon>
        <taxon>Acetobacterales</taxon>
        <taxon>Acetobacteraceae</taxon>
        <taxon>Ameyamaea</taxon>
    </lineage>
</organism>
<comment type="catalytic activity">
    <reaction evidence="1">
        <text>a 4-O-methyl-thymidine in DNA + L-cysteinyl-[protein] = a thymidine in DNA + S-methyl-L-cysteinyl-[protein]</text>
        <dbReference type="Rhea" id="RHEA:53428"/>
        <dbReference type="Rhea" id="RHEA-COMP:10131"/>
        <dbReference type="Rhea" id="RHEA-COMP:10132"/>
        <dbReference type="Rhea" id="RHEA-COMP:13555"/>
        <dbReference type="Rhea" id="RHEA-COMP:13556"/>
        <dbReference type="ChEBI" id="CHEBI:29950"/>
        <dbReference type="ChEBI" id="CHEBI:82612"/>
        <dbReference type="ChEBI" id="CHEBI:137386"/>
        <dbReference type="ChEBI" id="CHEBI:137387"/>
        <dbReference type="EC" id="2.1.1.63"/>
    </reaction>
</comment>
<dbReference type="InterPro" id="IPR009057">
    <property type="entry name" value="Homeodomain-like_sf"/>
</dbReference>
<evidence type="ECO:0000259" key="14">
    <source>
        <dbReference type="PROSITE" id="PS01124"/>
    </source>
</evidence>
<reference evidence="15 16" key="1">
    <citation type="submission" date="2020-06" db="EMBL/GenBank/DDBJ databases">
        <title>Description of novel acetic acid bacteria.</title>
        <authorList>
            <person name="Sombolestani A."/>
        </authorList>
    </citation>
    <scope>NUCLEOTIDE SEQUENCE [LARGE SCALE GENOMIC DNA]</scope>
    <source>
        <strain evidence="15 16">LMG 27010</strain>
    </source>
</reference>
<dbReference type="RefSeq" id="WP_176613173.1">
    <property type="nucleotide sequence ID" value="NZ_JABXXR010000031.1"/>
</dbReference>
<dbReference type="Gene3D" id="3.40.10.10">
    <property type="entry name" value="DNA Methylphosphotriester Repair Domain"/>
    <property type="match status" value="1"/>
</dbReference>
<evidence type="ECO:0000256" key="7">
    <source>
        <dbReference type="ARBA" id="ARBA00023015"/>
    </source>
</evidence>
<keyword evidence="9" id="KW-0804">Transcription</keyword>
<evidence type="ECO:0000256" key="3">
    <source>
        <dbReference type="ARBA" id="ARBA00011918"/>
    </source>
</evidence>
<dbReference type="InterPro" id="IPR036631">
    <property type="entry name" value="MGMT_N_sf"/>
</dbReference>
<dbReference type="Pfam" id="PF01035">
    <property type="entry name" value="DNA_binding_1"/>
    <property type="match status" value="1"/>
</dbReference>
<keyword evidence="8" id="KW-0010">Activator</keyword>
<evidence type="ECO:0000256" key="9">
    <source>
        <dbReference type="ARBA" id="ARBA00023163"/>
    </source>
</evidence>
<dbReference type="InterPro" id="IPR018060">
    <property type="entry name" value="HTH_AraC"/>
</dbReference>
<dbReference type="AlphaFoldDB" id="A0A850PGB2"/>
<dbReference type="SUPFAM" id="SSF57884">
    <property type="entry name" value="Ada DNA repair protein, N-terminal domain (N-Ada 10)"/>
    <property type="match status" value="1"/>
</dbReference>
<dbReference type="PANTHER" id="PTHR10815">
    <property type="entry name" value="METHYLATED-DNA--PROTEIN-CYSTEINE METHYLTRANSFERASE"/>
    <property type="match status" value="1"/>
</dbReference>
<evidence type="ECO:0000313" key="16">
    <source>
        <dbReference type="Proteomes" id="UP000585665"/>
    </source>
</evidence>
<comment type="cofactor">
    <cofactor evidence="13">
        <name>Zn(2+)</name>
        <dbReference type="ChEBI" id="CHEBI:29105"/>
    </cofactor>
    <text evidence="13">Binds 1 zinc ion per subunit.</text>
</comment>
<dbReference type="InterPro" id="IPR036388">
    <property type="entry name" value="WH-like_DNA-bd_sf"/>
</dbReference>
<dbReference type="PROSITE" id="PS01124">
    <property type="entry name" value="HTH_ARAC_FAMILY_2"/>
    <property type="match status" value="1"/>
</dbReference>
<dbReference type="Gene3D" id="3.30.160.70">
    <property type="entry name" value="Methylated DNA-protein cysteine methyltransferase domain"/>
    <property type="match status" value="1"/>
</dbReference>
<dbReference type="CDD" id="cd06445">
    <property type="entry name" value="ATase"/>
    <property type="match status" value="1"/>
</dbReference>
<keyword evidence="15" id="KW-0238">DNA-binding</keyword>
<dbReference type="GO" id="GO:0008270">
    <property type="term" value="F:zinc ion binding"/>
    <property type="evidence" value="ECO:0007669"/>
    <property type="project" value="InterPro"/>
</dbReference>
<evidence type="ECO:0000313" key="15">
    <source>
        <dbReference type="EMBL" id="NVN40201.1"/>
    </source>
</evidence>
<feature type="domain" description="HTH araC/xylS-type" evidence="14">
    <location>
        <begin position="105"/>
        <end position="186"/>
    </location>
</feature>
<dbReference type="EC" id="2.1.1.63" evidence="3"/>
<comment type="similarity">
    <text evidence="2">Belongs to the MGMT family.</text>
</comment>
<keyword evidence="6" id="KW-0227">DNA damage</keyword>
<comment type="caution">
    <text evidence="15">The sequence shown here is derived from an EMBL/GenBank/DDBJ whole genome shotgun (WGS) entry which is preliminary data.</text>
</comment>
<dbReference type="GO" id="GO:0003700">
    <property type="term" value="F:DNA-binding transcription factor activity"/>
    <property type="evidence" value="ECO:0007669"/>
    <property type="project" value="InterPro"/>
</dbReference>
<keyword evidence="10" id="KW-0234">DNA repair</keyword>
<evidence type="ECO:0000256" key="10">
    <source>
        <dbReference type="ARBA" id="ARBA00023204"/>
    </source>
</evidence>
<feature type="binding site" evidence="13">
    <location>
        <position position="72"/>
    </location>
    <ligand>
        <name>Zn(2+)</name>
        <dbReference type="ChEBI" id="CHEBI:29105"/>
    </ligand>
</feature>
<name>A0A850PGB2_9PROT</name>
<evidence type="ECO:0000256" key="5">
    <source>
        <dbReference type="ARBA" id="ARBA00022679"/>
    </source>
</evidence>
<dbReference type="NCBIfam" id="NF011964">
    <property type="entry name" value="PRK15435.1"/>
    <property type="match status" value="1"/>
</dbReference>
<proteinExistence type="inferred from homology"/>
<dbReference type="InterPro" id="IPR014048">
    <property type="entry name" value="MethylDNA_cys_MeTrfase_DNA-bd"/>
</dbReference>
<dbReference type="GO" id="GO:0032259">
    <property type="term" value="P:methylation"/>
    <property type="evidence" value="ECO:0007669"/>
    <property type="project" value="UniProtKB-KW"/>
</dbReference>
<dbReference type="PROSITE" id="PS00374">
    <property type="entry name" value="MGMT"/>
    <property type="match status" value="1"/>
</dbReference>
<feature type="binding site" evidence="13">
    <location>
        <position position="45"/>
    </location>
    <ligand>
        <name>Zn(2+)</name>
        <dbReference type="ChEBI" id="CHEBI:29105"/>
    </ligand>
</feature>
<dbReference type="NCBIfam" id="TIGR00589">
    <property type="entry name" value="ogt"/>
    <property type="match status" value="1"/>
</dbReference>
<sequence>MTRLSTIIATADDPRWARVVARDRTADGSFWYSVATTSVYCRPSCPSRTCNPKNVTLHATLAQARATGCRACRRCDPDAAGTDRTHPAVLRACRMIEGAEDIPALRALAAHVGLSAWHLHRLFKAATGVTPHAYATAHRHGRVRHELGRATTITDAYVAAGFGSGGRFYSDADAALGMSAGRYRDGGSREDIQFALGVSTLGHVLVASASRGVAAILLGDDPKALLTDLATRFPKARLTGDDPAYRTVVQTVIALIEEPAAGLALPLDIRGTAFQHRVWQALRAIPVGTTLTYTDLARQIGAPAAVRAVASACAANPLAVAVPCHRIVRADGGLAGYAWGVDRKRALLQCERAASIEPCSPRRSTGSRR</sequence>
<dbReference type="PIRSF" id="PIRSF000409">
    <property type="entry name" value="Ada"/>
    <property type="match status" value="1"/>
</dbReference>
<keyword evidence="7" id="KW-0805">Transcription regulation</keyword>